<gene>
    <name evidence="4" type="ORF">SEVIR_3G252800v2</name>
</gene>
<keyword evidence="5" id="KW-1185">Reference proteome</keyword>
<dbReference type="PANTHER" id="PTHR46692">
    <property type="entry name" value="INOSINE-URIDINE PREFERRING NUCLEOSIDE HYDROLASE FAMILY PROTEIN"/>
    <property type="match status" value="1"/>
</dbReference>
<dbReference type="AlphaFoldDB" id="A0A4U6VIU1"/>
<comment type="similarity">
    <text evidence="1">Belongs to the IUNH family.</text>
</comment>
<evidence type="ECO:0000259" key="3">
    <source>
        <dbReference type="Pfam" id="PF01156"/>
    </source>
</evidence>
<evidence type="ECO:0000256" key="1">
    <source>
        <dbReference type="ARBA" id="ARBA00009176"/>
    </source>
</evidence>
<evidence type="ECO:0000313" key="4">
    <source>
        <dbReference type="EMBL" id="TKW27379.1"/>
    </source>
</evidence>
<dbReference type="InterPro" id="IPR001910">
    <property type="entry name" value="Inosine/uridine_hydrolase_dom"/>
</dbReference>
<proteinExistence type="inferred from homology"/>
<sequence>MDGHAADRSPPAPRLPGAKTKPTSLGHVFHSGIPITLVPLDATNTIPINEEFFYEFQQHQSTYEAQYCFKALKMARDTWFNDQFYTDGYTKEVSSPEAAHIRVATKAKPNMDKYSPLNREFFKSFLEALNPRENSGRFNIKAQLPFNREAPIEVIDLKGILVSGNGWAHVQSIDIVYDILHMMGRDDIPVGRGNTTAYTAENSVKHGAPTNTDHPELQQPLAFEVWQSSKEQLDPSQKITILTNGPLTNLANIVLSDRNASSVIEDMFLGEVLGAVYLVEGLNLKPSLQSNPISIVANSTISTDGQIVVNKESANSVKVLVDFSREEYYNRVANSLSNTEQSAVISSFEEQTRIWSRPPVKLEA</sequence>
<dbReference type="GO" id="GO:0016799">
    <property type="term" value="F:hydrolase activity, hydrolyzing N-glycosyl compounds"/>
    <property type="evidence" value="ECO:0007669"/>
    <property type="project" value="InterPro"/>
</dbReference>
<dbReference type="InterPro" id="IPR036452">
    <property type="entry name" value="Ribo_hydro-like"/>
</dbReference>
<accession>A0A4U6VIU1</accession>
<dbReference type="SUPFAM" id="SSF53590">
    <property type="entry name" value="Nucleoside hydrolase"/>
    <property type="match status" value="2"/>
</dbReference>
<organism evidence="4 5">
    <name type="scientific">Setaria viridis</name>
    <name type="common">Green bristlegrass</name>
    <name type="synonym">Setaria italica subsp. viridis</name>
    <dbReference type="NCBI Taxonomy" id="4556"/>
    <lineage>
        <taxon>Eukaryota</taxon>
        <taxon>Viridiplantae</taxon>
        <taxon>Streptophyta</taxon>
        <taxon>Embryophyta</taxon>
        <taxon>Tracheophyta</taxon>
        <taxon>Spermatophyta</taxon>
        <taxon>Magnoliopsida</taxon>
        <taxon>Liliopsida</taxon>
        <taxon>Poales</taxon>
        <taxon>Poaceae</taxon>
        <taxon>PACMAD clade</taxon>
        <taxon>Panicoideae</taxon>
        <taxon>Panicodae</taxon>
        <taxon>Paniceae</taxon>
        <taxon>Cenchrinae</taxon>
        <taxon>Setaria</taxon>
    </lineage>
</organism>
<dbReference type="Gramene" id="TKW27379">
    <property type="protein sequence ID" value="TKW27379"/>
    <property type="gene ID" value="SEVIR_3G252800v2"/>
</dbReference>
<dbReference type="PANTHER" id="PTHR46692:SF1">
    <property type="entry name" value="NUCLEOSIDE HYDROLASE 3-RELATED"/>
    <property type="match status" value="1"/>
</dbReference>
<dbReference type="EMBL" id="CM016554">
    <property type="protein sequence ID" value="TKW27379.1"/>
    <property type="molecule type" value="Genomic_DNA"/>
</dbReference>
<feature type="region of interest" description="Disordered" evidence="2">
    <location>
        <begin position="1"/>
        <end position="23"/>
    </location>
</feature>
<protein>
    <recommendedName>
        <fullName evidence="3">Inosine/uridine-preferring nucleoside hydrolase domain-containing protein</fullName>
    </recommendedName>
</protein>
<dbReference type="Gene3D" id="3.90.245.10">
    <property type="entry name" value="Ribonucleoside hydrolase-like"/>
    <property type="match status" value="2"/>
</dbReference>
<feature type="domain" description="Inosine/uridine-preferring nucleoside hydrolase" evidence="3">
    <location>
        <begin position="155"/>
        <end position="267"/>
    </location>
</feature>
<evidence type="ECO:0000256" key="2">
    <source>
        <dbReference type="SAM" id="MobiDB-lite"/>
    </source>
</evidence>
<dbReference type="Proteomes" id="UP000298652">
    <property type="component" value="Chromosome 3"/>
</dbReference>
<name>A0A4U6VIU1_SETVI</name>
<dbReference type="Pfam" id="PF01156">
    <property type="entry name" value="IU_nuc_hydro"/>
    <property type="match status" value="1"/>
</dbReference>
<reference evidence="4" key="1">
    <citation type="submission" date="2019-03" db="EMBL/GenBank/DDBJ databases">
        <title>WGS assembly of Setaria viridis.</title>
        <authorList>
            <person name="Huang P."/>
            <person name="Jenkins J."/>
            <person name="Grimwood J."/>
            <person name="Barry K."/>
            <person name="Healey A."/>
            <person name="Mamidi S."/>
            <person name="Sreedasyam A."/>
            <person name="Shu S."/>
            <person name="Feldman M."/>
            <person name="Wu J."/>
            <person name="Yu Y."/>
            <person name="Chen C."/>
            <person name="Johnson J."/>
            <person name="Rokhsar D."/>
            <person name="Baxter I."/>
            <person name="Schmutz J."/>
            <person name="Brutnell T."/>
            <person name="Kellogg E."/>
        </authorList>
    </citation>
    <scope>NUCLEOTIDE SEQUENCE [LARGE SCALE GENOMIC DNA]</scope>
</reference>
<dbReference type="OMA" id="NDEFHTS"/>
<evidence type="ECO:0000313" key="5">
    <source>
        <dbReference type="Proteomes" id="UP000298652"/>
    </source>
</evidence>